<dbReference type="InterPro" id="IPR007848">
    <property type="entry name" value="Small_mtfrase_dom"/>
</dbReference>
<dbReference type="SUPFAM" id="SSF53335">
    <property type="entry name" value="S-adenosyl-L-methionine-dependent methyltransferases"/>
    <property type="match status" value="1"/>
</dbReference>
<dbReference type="Pfam" id="PF05175">
    <property type="entry name" value="MTS"/>
    <property type="match status" value="1"/>
</dbReference>
<gene>
    <name evidence="2" type="ORF">FRC54_06425</name>
</gene>
<protein>
    <submittedName>
        <fullName evidence="2">Methyltransferase</fullName>
    </submittedName>
</protein>
<accession>A0A6N7IZ76</accession>
<dbReference type="AlphaFoldDB" id="A0A6N7IZ76"/>
<sequence length="494" mass="56262">MENLKTQLDNLKNNTDLRQTLSTIRKTLKEDAGVKKTILNDREALEAILGCLKADDAKSRKSAALLLGELSLASDDAARAALIDAYRSETTLFVRESYLKALAVGGGKEKLSEDEIEALRERLREIDSGRFEESDMKHILAERKAIAALLPNQSRKRALFSVPKDSMVLMVPQRRFYETLKKALNERGIEKGFSPLGVLLYPNDIAGVRDLRIYDHLEYIIPGAFTLEPEKTGQEIRHSAIASFLEKVYNGNVSVRVRIHETGDRAEKQVKRFTGELLRSSGGKFLNEPPYDTELHFYRKKSGGYMLFMRPLDADQRFVYCRNRLSTSMQPVKAALMAYMLDDCLSSYARVCDLFAGNGTLLLERDELLRTKVMFALDTNADAIEAGRENASLKGRKVNFVHRSAFTFETEEPFDEIISELPDLFEKEESDRQEFFEKLAKESVKILRDGGKAFYLTSEGNEIKAMARRSKNIEFIDEMPFDERRSIFILKVEK</sequence>
<dbReference type="EMBL" id="VOGC01000006">
    <property type="protein sequence ID" value="MQN01552.1"/>
    <property type="molecule type" value="Genomic_DNA"/>
</dbReference>
<dbReference type="InterPro" id="IPR029063">
    <property type="entry name" value="SAM-dependent_MTases_sf"/>
</dbReference>
<name>A0A6N7IZ76_9FIRM</name>
<organism evidence="2 3">
    <name type="scientific">Candidatus Weimeria bifida</name>
    <dbReference type="NCBI Taxonomy" id="2599074"/>
    <lineage>
        <taxon>Bacteria</taxon>
        <taxon>Bacillati</taxon>
        <taxon>Bacillota</taxon>
        <taxon>Clostridia</taxon>
        <taxon>Lachnospirales</taxon>
        <taxon>Lachnospiraceae</taxon>
        <taxon>Candidatus Weimeria</taxon>
    </lineage>
</organism>
<comment type="caution">
    <text evidence="2">The sequence shown here is derived from an EMBL/GenBank/DDBJ whole genome shotgun (WGS) entry which is preliminary data.</text>
</comment>
<dbReference type="Gene3D" id="3.40.50.150">
    <property type="entry name" value="Vaccinia Virus protein VP39"/>
    <property type="match status" value="1"/>
</dbReference>
<keyword evidence="3" id="KW-1185">Reference proteome</keyword>
<proteinExistence type="predicted"/>
<evidence type="ECO:0000313" key="2">
    <source>
        <dbReference type="EMBL" id="MQN01552.1"/>
    </source>
</evidence>
<feature type="domain" description="Methyltransferase small" evidence="1">
    <location>
        <begin position="347"/>
        <end position="460"/>
    </location>
</feature>
<keyword evidence="2" id="KW-0808">Transferase</keyword>
<dbReference type="GO" id="GO:0008168">
    <property type="term" value="F:methyltransferase activity"/>
    <property type="evidence" value="ECO:0007669"/>
    <property type="project" value="UniProtKB-KW"/>
</dbReference>
<keyword evidence="2" id="KW-0489">Methyltransferase</keyword>
<evidence type="ECO:0000259" key="1">
    <source>
        <dbReference type="Pfam" id="PF05175"/>
    </source>
</evidence>
<evidence type="ECO:0000313" key="3">
    <source>
        <dbReference type="Proteomes" id="UP000460257"/>
    </source>
</evidence>
<reference evidence="2" key="1">
    <citation type="journal article" date="2020" name="Appl. Environ. Microbiol.">
        <title>Medium-Chain Fatty Acid Synthesis by 'Candidatus Weimeria bifida' gen. nov., sp. nov., and 'Candidatus Pseudoramibacter fermentans' sp. nov.</title>
        <authorList>
            <person name="Scarborough M.J."/>
            <person name="Myers K.S."/>
            <person name="Donohue T.J."/>
            <person name="Noguera D.R."/>
        </authorList>
    </citation>
    <scope>NUCLEOTIDE SEQUENCE</scope>
    <source>
        <strain evidence="2">LCO1.1</strain>
    </source>
</reference>
<dbReference type="CDD" id="cd02440">
    <property type="entry name" value="AdoMet_MTases"/>
    <property type="match status" value="1"/>
</dbReference>
<dbReference type="Proteomes" id="UP000460257">
    <property type="component" value="Unassembled WGS sequence"/>
</dbReference>
<dbReference type="GO" id="GO:0032259">
    <property type="term" value="P:methylation"/>
    <property type="evidence" value="ECO:0007669"/>
    <property type="project" value="UniProtKB-KW"/>
</dbReference>
<dbReference type="Gene3D" id="1.25.10.10">
    <property type="entry name" value="Leucine-rich Repeat Variant"/>
    <property type="match status" value="1"/>
</dbReference>
<dbReference type="InterPro" id="IPR011989">
    <property type="entry name" value="ARM-like"/>
</dbReference>